<dbReference type="EMBL" id="CAFAAB010000028">
    <property type="protein sequence ID" value="CAB4778868.1"/>
    <property type="molecule type" value="Genomic_DNA"/>
</dbReference>
<dbReference type="Gene3D" id="3.40.50.880">
    <property type="match status" value="1"/>
</dbReference>
<gene>
    <name evidence="1" type="ORF">UFOPK2958_00387</name>
</gene>
<dbReference type="InterPro" id="IPR044668">
    <property type="entry name" value="PuuD-like"/>
</dbReference>
<proteinExistence type="predicted"/>
<dbReference type="PANTHER" id="PTHR43235:SF1">
    <property type="entry name" value="GLUTAMINE AMIDOTRANSFERASE PB2B2.05-RELATED"/>
    <property type="match status" value="1"/>
</dbReference>
<dbReference type="CDD" id="cd01745">
    <property type="entry name" value="GATase1_2"/>
    <property type="match status" value="1"/>
</dbReference>
<dbReference type="PANTHER" id="PTHR43235">
    <property type="entry name" value="GLUTAMINE AMIDOTRANSFERASE PB2B2.05-RELATED"/>
    <property type="match status" value="1"/>
</dbReference>
<dbReference type="GO" id="GO:0005829">
    <property type="term" value="C:cytosol"/>
    <property type="evidence" value="ECO:0007669"/>
    <property type="project" value="TreeGrafter"/>
</dbReference>
<protein>
    <submittedName>
        <fullName evidence="1">Unannotated protein</fullName>
    </submittedName>
</protein>
<dbReference type="GO" id="GO:0033969">
    <property type="term" value="F:gamma-glutamyl-gamma-aminobutyrate hydrolase activity"/>
    <property type="evidence" value="ECO:0007669"/>
    <property type="project" value="TreeGrafter"/>
</dbReference>
<evidence type="ECO:0000313" key="1">
    <source>
        <dbReference type="EMBL" id="CAB4778868.1"/>
    </source>
</evidence>
<dbReference type="GO" id="GO:0006598">
    <property type="term" value="P:polyamine catabolic process"/>
    <property type="evidence" value="ECO:0007669"/>
    <property type="project" value="TreeGrafter"/>
</dbReference>
<dbReference type="Pfam" id="PF07722">
    <property type="entry name" value="Peptidase_C26"/>
    <property type="match status" value="1"/>
</dbReference>
<dbReference type="InterPro" id="IPR029062">
    <property type="entry name" value="Class_I_gatase-like"/>
</dbReference>
<accession>A0A6J6W7B4</accession>
<dbReference type="InterPro" id="IPR011697">
    <property type="entry name" value="Peptidase_C26"/>
</dbReference>
<dbReference type="PROSITE" id="PS51273">
    <property type="entry name" value="GATASE_TYPE_1"/>
    <property type="match status" value="1"/>
</dbReference>
<sequence>MKPRIGLTGRRMSAKAAGLGGSGLGHQDIDMYFSDYAQSIQGAGGIPLQLTRDGSPEELVSVIDGLILSGGADINPARYGAEPDPKLGETDDGRDEFELALFAAARLRGIPILGICRGAQLTNVAMGGTLRQHVGMEDGSGHPNWRQPGDTVAHEVHCTPGSVIASLIGESRGVNSLHHQTLLSIGEGLSVTAVAPDGVVEAVESHDGKLLAVQWHPEMLGGPDPVFFWLIERAVAAMEDSKQ</sequence>
<name>A0A6J6W7B4_9ZZZZ</name>
<dbReference type="AlphaFoldDB" id="A0A6J6W7B4"/>
<dbReference type="SUPFAM" id="SSF52317">
    <property type="entry name" value="Class I glutamine amidotransferase-like"/>
    <property type="match status" value="1"/>
</dbReference>
<reference evidence="1" key="1">
    <citation type="submission" date="2020-05" db="EMBL/GenBank/DDBJ databases">
        <authorList>
            <person name="Chiriac C."/>
            <person name="Salcher M."/>
            <person name="Ghai R."/>
            <person name="Kavagutti S V."/>
        </authorList>
    </citation>
    <scope>NUCLEOTIDE SEQUENCE</scope>
</reference>
<organism evidence="1">
    <name type="scientific">freshwater metagenome</name>
    <dbReference type="NCBI Taxonomy" id="449393"/>
    <lineage>
        <taxon>unclassified sequences</taxon>
        <taxon>metagenomes</taxon>
        <taxon>ecological metagenomes</taxon>
    </lineage>
</organism>